<comment type="caution">
    <text evidence="2">The sequence shown here is derived from an EMBL/GenBank/DDBJ whole genome shotgun (WGS) entry which is preliminary data.</text>
</comment>
<sequence length="127" mass="14119">MNDLVQERIDAARQKTAAAKRARQELAEARQRGLRARHATKLRRTPWPSLYEYALAHGCATCKAKPGVLCVAPRKAAAAVPTDPITRLHAARQRAGVRHKELDVGRAPWAGERTPGKRYDTLPRVQP</sequence>
<gene>
    <name evidence="2" type="ORF">WKI68_36950</name>
</gene>
<protein>
    <submittedName>
        <fullName evidence="2">Uncharacterized protein</fullName>
    </submittedName>
</protein>
<name>A0ABU8UBL1_9ACTN</name>
<evidence type="ECO:0000313" key="3">
    <source>
        <dbReference type="Proteomes" id="UP001382904"/>
    </source>
</evidence>
<dbReference type="Proteomes" id="UP001382904">
    <property type="component" value="Unassembled WGS sequence"/>
</dbReference>
<evidence type="ECO:0000313" key="2">
    <source>
        <dbReference type="EMBL" id="MEJ8645288.1"/>
    </source>
</evidence>
<reference evidence="2 3" key="1">
    <citation type="submission" date="2024-03" db="EMBL/GenBank/DDBJ databases">
        <title>Novel Streptomyces species of biotechnological and ecological value are a feature of Machair soil.</title>
        <authorList>
            <person name="Prole J.R."/>
            <person name="Goodfellow M."/>
            <person name="Allenby N."/>
            <person name="Ward A.C."/>
        </authorList>
    </citation>
    <scope>NUCLEOTIDE SEQUENCE [LARGE SCALE GENOMIC DNA]</scope>
    <source>
        <strain evidence="2 3">MS1.HAVA.3</strain>
    </source>
</reference>
<accession>A0ABU8UBL1</accession>
<keyword evidence="3" id="KW-1185">Reference proteome</keyword>
<evidence type="ECO:0000256" key="1">
    <source>
        <dbReference type="SAM" id="MobiDB-lite"/>
    </source>
</evidence>
<feature type="region of interest" description="Disordered" evidence="1">
    <location>
        <begin position="92"/>
        <end position="127"/>
    </location>
</feature>
<dbReference type="EMBL" id="JBBKAM010000002">
    <property type="protein sequence ID" value="MEJ8645288.1"/>
    <property type="molecule type" value="Genomic_DNA"/>
</dbReference>
<proteinExistence type="predicted"/>
<organism evidence="2 3">
    <name type="scientific">Streptomyces caledonius</name>
    <dbReference type="NCBI Taxonomy" id="3134107"/>
    <lineage>
        <taxon>Bacteria</taxon>
        <taxon>Bacillati</taxon>
        <taxon>Actinomycetota</taxon>
        <taxon>Actinomycetes</taxon>
        <taxon>Kitasatosporales</taxon>
        <taxon>Streptomycetaceae</taxon>
        <taxon>Streptomyces</taxon>
    </lineage>
</organism>